<evidence type="ECO:0000259" key="3">
    <source>
        <dbReference type="Pfam" id="PF13968"/>
    </source>
</evidence>
<evidence type="ECO:0000256" key="2">
    <source>
        <dbReference type="SAM" id="Phobius"/>
    </source>
</evidence>
<sequence>MGLSSRRRGSGHPVLRFFLWGVSAAHTPLMSYVLWFLTSSLSSMKESDDQDEGGLGTEIFIMYIMLSVVLIQFLKAKTDMAALAVAAVTSPVAGDDIDSLKIRPSMEGVINGVWVAGLVIYSIFLHAKGAIIGTDYGYMIMLIVPLWALGGCRMLLRFAAYRTATSSFALGRSVQLISGYMAYLQQTGCFEAEGQVPRLIVTGERNRDVEESPTGHRVKLSVLDDKRSRLVTLDRVWLERDLRPELKDLCLSFALFKCLRRRFAGHRLAEAGSTWAYHFFSGGLLGRQDDHERIFRVIAGELSFARDFYYSPLPMASLGTVFAALHFFLSLLVSAYLVFLPLLLILLGLFPIFGLLALVVAAAIVVTEISEMAAGVRSKWTKISIISHYMSCRNRCVRRIFSCLLRRNKSPKYWKDEIGQAELLKPSHFCDQPWARLFKNLFIRRKTRHKPVIKVPPEVKAAVLASFRSCGGRLSGGTATLRRRCIDVTWASQGDEITTTTDVLLVWHIATSFFEIRWSASSSSTRTASMVVAQSLSRYCAYLVAEAPDLLPDDSAWTKRRYEAVKKGIEEASKSSNAVPESGVYGHLIVSFSAESCHDVLNKGSRLGKQLVEEAERQRSGEGDAEDGAGHEEDTVWELLAEFWSEMVLYLAPSDNVKVHIEALQRGGELMTLLWALLVHAGITGRPARCVPEP</sequence>
<dbReference type="EnsemblPlants" id="KQK95778">
    <property type="protein sequence ID" value="KQK95778"/>
    <property type="gene ID" value="SETIT_026051mg"/>
</dbReference>
<feature type="transmembrane region" description="Helical" evidence="2">
    <location>
        <begin position="108"/>
        <end position="124"/>
    </location>
</feature>
<dbReference type="Proteomes" id="UP000004995">
    <property type="component" value="Unassembled WGS sequence"/>
</dbReference>
<dbReference type="InParanoid" id="K3ZHJ9"/>
<keyword evidence="5" id="KW-1185">Reference proteome</keyword>
<keyword evidence="2" id="KW-0812">Transmembrane</keyword>
<dbReference type="InterPro" id="IPR025315">
    <property type="entry name" value="DUF4220"/>
</dbReference>
<dbReference type="PANTHER" id="PTHR31325">
    <property type="entry name" value="OS01G0798800 PROTEIN-RELATED"/>
    <property type="match status" value="1"/>
</dbReference>
<dbReference type="OMA" id="PDDSAWT"/>
<feature type="transmembrane region" description="Helical" evidence="2">
    <location>
        <begin position="316"/>
        <end position="339"/>
    </location>
</feature>
<feature type="region of interest" description="Disordered" evidence="1">
    <location>
        <begin position="612"/>
        <end position="631"/>
    </location>
</feature>
<feature type="transmembrane region" description="Helical" evidence="2">
    <location>
        <begin position="55"/>
        <end position="74"/>
    </location>
</feature>
<dbReference type="eggNOG" id="ENOG502QSWW">
    <property type="taxonomic scope" value="Eukaryota"/>
</dbReference>
<dbReference type="EMBL" id="AGNK02005220">
    <property type="status" value="NOT_ANNOTATED_CDS"/>
    <property type="molecule type" value="Genomic_DNA"/>
</dbReference>
<dbReference type="Pfam" id="PF13968">
    <property type="entry name" value="DUF4220"/>
    <property type="match status" value="1"/>
</dbReference>
<proteinExistence type="predicted"/>
<reference evidence="5" key="1">
    <citation type="journal article" date="2012" name="Nat. Biotechnol.">
        <title>Reference genome sequence of the model plant Setaria.</title>
        <authorList>
            <person name="Bennetzen J.L."/>
            <person name="Schmutz J."/>
            <person name="Wang H."/>
            <person name="Percifield R."/>
            <person name="Hawkins J."/>
            <person name="Pontaroli A.C."/>
            <person name="Estep M."/>
            <person name="Feng L."/>
            <person name="Vaughn J.N."/>
            <person name="Grimwood J."/>
            <person name="Jenkins J."/>
            <person name="Barry K."/>
            <person name="Lindquist E."/>
            <person name="Hellsten U."/>
            <person name="Deshpande S."/>
            <person name="Wang X."/>
            <person name="Wu X."/>
            <person name="Mitros T."/>
            <person name="Triplett J."/>
            <person name="Yang X."/>
            <person name="Ye C.Y."/>
            <person name="Mauro-Herrera M."/>
            <person name="Wang L."/>
            <person name="Li P."/>
            <person name="Sharma M."/>
            <person name="Sharma R."/>
            <person name="Ronald P.C."/>
            <person name="Panaud O."/>
            <person name="Kellogg E.A."/>
            <person name="Brutnell T.P."/>
            <person name="Doust A.N."/>
            <person name="Tuskan G.A."/>
            <person name="Rokhsar D."/>
            <person name="Devos K.M."/>
        </authorList>
    </citation>
    <scope>NUCLEOTIDE SEQUENCE [LARGE SCALE GENOMIC DNA]</scope>
    <source>
        <strain evidence="5">cv. Yugu1</strain>
    </source>
</reference>
<evidence type="ECO:0000313" key="5">
    <source>
        <dbReference type="Proteomes" id="UP000004995"/>
    </source>
</evidence>
<reference evidence="4" key="2">
    <citation type="submission" date="2018-08" db="UniProtKB">
        <authorList>
            <consortium name="EnsemblPlants"/>
        </authorList>
    </citation>
    <scope>IDENTIFICATION</scope>
    <source>
        <strain evidence="4">Yugu1</strain>
    </source>
</reference>
<accession>K3ZHJ9</accession>
<protein>
    <recommendedName>
        <fullName evidence="3">DUF4220 domain-containing protein</fullName>
    </recommendedName>
</protein>
<keyword evidence="2" id="KW-1133">Transmembrane helix</keyword>
<dbReference type="AlphaFoldDB" id="K3ZHJ9"/>
<feature type="transmembrane region" description="Helical" evidence="2">
    <location>
        <begin position="136"/>
        <end position="156"/>
    </location>
</feature>
<feature type="transmembrane region" description="Helical" evidence="2">
    <location>
        <begin position="345"/>
        <end position="369"/>
    </location>
</feature>
<name>K3ZHJ9_SETIT</name>
<dbReference type="InterPro" id="IPR007658">
    <property type="entry name" value="DUF594"/>
</dbReference>
<dbReference type="Gramene" id="KQK95778">
    <property type="protein sequence ID" value="KQK95778"/>
    <property type="gene ID" value="SETIT_026051mg"/>
</dbReference>
<feature type="domain" description="DUF4220" evidence="3">
    <location>
        <begin position="99"/>
        <end position="425"/>
    </location>
</feature>
<feature type="transmembrane region" description="Helical" evidence="2">
    <location>
        <begin position="14"/>
        <end position="35"/>
    </location>
</feature>
<evidence type="ECO:0000313" key="4">
    <source>
        <dbReference type="EnsemblPlants" id="KQK95778"/>
    </source>
</evidence>
<dbReference type="Pfam" id="PF04578">
    <property type="entry name" value="DUF594"/>
    <property type="match status" value="1"/>
</dbReference>
<dbReference type="HOGENOM" id="CLU_008762_0_0_1"/>
<organism evidence="4 5">
    <name type="scientific">Setaria italica</name>
    <name type="common">Foxtail millet</name>
    <name type="synonym">Panicum italicum</name>
    <dbReference type="NCBI Taxonomy" id="4555"/>
    <lineage>
        <taxon>Eukaryota</taxon>
        <taxon>Viridiplantae</taxon>
        <taxon>Streptophyta</taxon>
        <taxon>Embryophyta</taxon>
        <taxon>Tracheophyta</taxon>
        <taxon>Spermatophyta</taxon>
        <taxon>Magnoliopsida</taxon>
        <taxon>Liliopsida</taxon>
        <taxon>Poales</taxon>
        <taxon>Poaceae</taxon>
        <taxon>PACMAD clade</taxon>
        <taxon>Panicoideae</taxon>
        <taxon>Panicodae</taxon>
        <taxon>Paniceae</taxon>
        <taxon>Cenchrinae</taxon>
        <taxon>Setaria</taxon>
    </lineage>
</organism>
<evidence type="ECO:0000256" key="1">
    <source>
        <dbReference type="SAM" id="MobiDB-lite"/>
    </source>
</evidence>
<keyword evidence="2" id="KW-0472">Membrane</keyword>